<sequence length="359" mass="42053">MAPTSTRRSAVKKGNRKSFRTVVYPDQDKIEMCPTFRSIWSDNLEKRPWGYLWHPSGNTAMLEFHIADGQCYMTSGRMAAILYGLRQPTDVVVVYELIDDENYFKLHNMNATEVIDLTSDREDFHVLPNDDTYTLPEFENDRHYGWETIVTECNSSDKRAQVLNLPSRTAKHVLRGRNNIVLRTRHNMDQTICTIKTYTLKNNPGKFRMYLTDGWTPMVSYTESQEYTNDSYCYCAHCSSGGTDDVDINFHEVYTWDMEVTNALASRKKMQVMHFPRNVSKFAFSSNQTRIVLEPEDSWEEYACTIATSNRCPYEKYLTRGWYEYKKDMKIRAGDVLKFSMPKYPGFIIVDLIRRRDRV</sequence>
<keyword evidence="2" id="KW-1185">Reference proteome</keyword>
<dbReference type="EMBL" id="CASHSV030000013">
    <property type="protein sequence ID" value="CAJ2636740.1"/>
    <property type="molecule type" value="Genomic_DNA"/>
</dbReference>
<name>A0ACB0IXW9_TRIPR</name>
<gene>
    <name evidence="1" type="ORF">MILVUS5_LOCUS7201</name>
</gene>
<dbReference type="Proteomes" id="UP001177021">
    <property type="component" value="Unassembled WGS sequence"/>
</dbReference>
<reference evidence="1" key="1">
    <citation type="submission" date="2023-10" db="EMBL/GenBank/DDBJ databases">
        <authorList>
            <person name="Rodriguez Cubillos JULIANA M."/>
            <person name="De Vega J."/>
        </authorList>
    </citation>
    <scope>NUCLEOTIDE SEQUENCE</scope>
</reference>
<proteinExistence type="predicted"/>
<evidence type="ECO:0000313" key="1">
    <source>
        <dbReference type="EMBL" id="CAJ2636740.1"/>
    </source>
</evidence>
<evidence type="ECO:0000313" key="2">
    <source>
        <dbReference type="Proteomes" id="UP001177021"/>
    </source>
</evidence>
<protein>
    <submittedName>
        <fullName evidence="1">Uncharacterized protein</fullName>
    </submittedName>
</protein>
<organism evidence="1 2">
    <name type="scientific">Trifolium pratense</name>
    <name type="common">Red clover</name>
    <dbReference type="NCBI Taxonomy" id="57577"/>
    <lineage>
        <taxon>Eukaryota</taxon>
        <taxon>Viridiplantae</taxon>
        <taxon>Streptophyta</taxon>
        <taxon>Embryophyta</taxon>
        <taxon>Tracheophyta</taxon>
        <taxon>Spermatophyta</taxon>
        <taxon>Magnoliopsida</taxon>
        <taxon>eudicotyledons</taxon>
        <taxon>Gunneridae</taxon>
        <taxon>Pentapetalae</taxon>
        <taxon>rosids</taxon>
        <taxon>fabids</taxon>
        <taxon>Fabales</taxon>
        <taxon>Fabaceae</taxon>
        <taxon>Papilionoideae</taxon>
        <taxon>50 kb inversion clade</taxon>
        <taxon>NPAAA clade</taxon>
        <taxon>Hologalegina</taxon>
        <taxon>IRL clade</taxon>
        <taxon>Trifolieae</taxon>
        <taxon>Trifolium</taxon>
    </lineage>
</organism>
<accession>A0ACB0IXW9</accession>
<comment type="caution">
    <text evidence="1">The sequence shown here is derived from an EMBL/GenBank/DDBJ whole genome shotgun (WGS) entry which is preliminary data.</text>
</comment>